<evidence type="ECO:0000259" key="17">
    <source>
        <dbReference type="Pfam" id="PF07715"/>
    </source>
</evidence>
<dbReference type="AlphaFoldDB" id="A0A2S9CX62"/>
<dbReference type="InterPro" id="IPR012910">
    <property type="entry name" value="Plug_dom"/>
</dbReference>
<dbReference type="GO" id="GO:0015344">
    <property type="term" value="F:siderophore uptake transmembrane transporter activity"/>
    <property type="evidence" value="ECO:0007669"/>
    <property type="project" value="TreeGrafter"/>
</dbReference>
<evidence type="ECO:0000256" key="12">
    <source>
        <dbReference type="ARBA" id="ARBA00023170"/>
    </source>
</evidence>
<dbReference type="OrthoDB" id="9775095at2"/>
<dbReference type="InterPro" id="IPR036942">
    <property type="entry name" value="Beta-barrel_TonB_sf"/>
</dbReference>
<evidence type="ECO:0000256" key="7">
    <source>
        <dbReference type="ARBA" id="ARBA00022729"/>
    </source>
</evidence>
<gene>
    <name evidence="18" type="ORF">CQ022_02220</name>
    <name evidence="19" type="ORF">CQ033_10770</name>
</gene>
<evidence type="ECO:0000256" key="14">
    <source>
        <dbReference type="PROSITE-ProRule" id="PRU01360"/>
    </source>
</evidence>
<dbReference type="GO" id="GO:0015891">
    <property type="term" value="P:siderophore transport"/>
    <property type="evidence" value="ECO:0007669"/>
    <property type="project" value="InterPro"/>
</dbReference>
<evidence type="ECO:0000256" key="15">
    <source>
        <dbReference type="RuleBase" id="RU003357"/>
    </source>
</evidence>
<keyword evidence="13 14" id="KW-0998">Cell outer membrane</keyword>
<dbReference type="SUPFAM" id="SSF56935">
    <property type="entry name" value="Porins"/>
    <property type="match status" value="1"/>
</dbReference>
<sequence length="780" mass="88201">MGIFIARTSLFMTTNNFNYSGIIHCISQNSVKLFSVSFLTSSSFLYAQSHSEDSLSTVVQTVEIIGRKSKDYTSDYSFAATKIAMKNKDLPLTLNTVTKELITDRQAFQLGDVMRNVNGVSPSSYYNQYNIRGISQNEEGQIINGMRTRQYYFLQPMTSNIERVEIFKGPASITMSSVDPGGTINMVTKKPLSNPRHEISLSGGSFDTYRVTTDLTGPLNKSKTLLYRFNGAYQNAHSFRDHVKNSGILLSPSITFVPNEKTSVNVEMIFNDLYGNLDRGQPIFGAVAGKTDLYSTPRTLNLGAPDDFFKTRELIIMGSVAHHFNPSISFNASYMKQYWRENLQEHRTTNSFVPDMNNNPVSSLAMMQFVQRKQNWATDNINAYFNFKFKTGSVQHQALIGYDSQIWEKRKGGQQNAARGFLLKNGSVVSSYNPAKASEYQTTNYNGTLIPKPNVTPFDLNPGAENYQGTDFNTLNVITPLPSALTTTHAAYIQHLFTWKKFKILSGIRHEWFQDITNFKESNESSFQNNKLLYRFGITYSITDNINLYGTFLTGYQPQSNTVTLMPNTSSLTGSAARFKPLTSDLKELGIKAQLFGRISLNLAVYEINQRNLIINANNPSEPDELIQRGADRSRGFEAEFSGHILPQWHIYGGYSYIDAKILDDTHLDLVGKRKENTSKNSVNIWTRYNFSNIELIKDFGIGAGMLYQSSKVPWFTRSFELPEYTTIDAALYYTPAKSVQLAFNLNNITNKVYWIGAQNYLRLFPGTPRNYLLTATYKF</sequence>
<dbReference type="PANTHER" id="PTHR32552">
    <property type="entry name" value="FERRICHROME IRON RECEPTOR-RELATED"/>
    <property type="match status" value="1"/>
</dbReference>
<organism evidence="18 21">
    <name type="scientific">Chryseobacterium culicis</name>
    <dbReference type="NCBI Taxonomy" id="680127"/>
    <lineage>
        <taxon>Bacteria</taxon>
        <taxon>Pseudomonadati</taxon>
        <taxon>Bacteroidota</taxon>
        <taxon>Flavobacteriia</taxon>
        <taxon>Flavobacteriales</taxon>
        <taxon>Weeksellaceae</taxon>
        <taxon>Chryseobacterium group</taxon>
        <taxon>Chryseobacterium</taxon>
    </lineage>
</organism>
<dbReference type="PANTHER" id="PTHR32552:SF68">
    <property type="entry name" value="FERRICHROME OUTER MEMBRANE TRANSPORTER_PHAGE RECEPTOR"/>
    <property type="match status" value="1"/>
</dbReference>
<evidence type="ECO:0000313" key="19">
    <source>
        <dbReference type="EMBL" id="PRB91173.1"/>
    </source>
</evidence>
<accession>A0A2S9CX62</accession>
<keyword evidence="11 14" id="KW-0472">Membrane</keyword>
<keyword evidence="8" id="KW-0408">Iron</keyword>
<dbReference type="GO" id="GO:0009279">
    <property type="term" value="C:cell outer membrane"/>
    <property type="evidence" value="ECO:0007669"/>
    <property type="project" value="UniProtKB-SubCell"/>
</dbReference>
<evidence type="ECO:0000256" key="8">
    <source>
        <dbReference type="ARBA" id="ARBA00023004"/>
    </source>
</evidence>
<evidence type="ECO:0000313" key="21">
    <source>
        <dbReference type="Proteomes" id="UP000238534"/>
    </source>
</evidence>
<dbReference type="CDD" id="cd01347">
    <property type="entry name" value="ligand_gated_channel"/>
    <property type="match status" value="1"/>
</dbReference>
<evidence type="ECO:0000256" key="1">
    <source>
        <dbReference type="ARBA" id="ARBA00004571"/>
    </source>
</evidence>
<comment type="caution">
    <text evidence="18">The sequence shown here is derived from an EMBL/GenBank/DDBJ whole genome shotgun (WGS) entry which is preliminary data.</text>
</comment>
<dbReference type="Gene3D" id="2.170.130.10">
    <property type="entry name" value="TonB-dependent receptor, plug domain"/>
    <property type="match status" value="1"/>
</dbReference>
<dbReference type="Gene3D" id="2.40.170.20">
    <property type="entry name" value="TonB-dependent receptor, beta-barrel domain"/>
    <property type="match status" value="1"/>
</dbReference>
<keyword evidence="3 14" id="KW-0813">Transport</keyword>
<keyword evidence="20" id="KW-1185">Reference proteome</keyword>
<dbReference type="InterPro" id="IPR037066">
    <property type="entry name" value="Plug_dom_sf"/>
</dbReference>
<evidence type="ECO:0000259" key="16">
    <source>
        <dbReference type="Pfam" id="PF00593"/>
    </source>
</evidence>
<dbReference type="InterPro" id="IPR000531">
    <property type="entry name" value="Beta-barrel_TonB"/>
</dbReference>
<comment type="similarity">
    <text evidence="2 14 15">Belongs to the TonB-dependent receptor family.</text>
</comment>
<keyword evidence="10 15" id="KW-0798">TonB box</keyword>
<evidence type="ECO:0000256" key="13">
    <source>
        <dbReference type="ARBA" id="ARBA00023237"/>
    </source>
</evidence>
<dbReference type="Proteomes" id="UP000238325">
    <property type="component" value="Unassembled WGS sequence"/>
</dbReference>
<dbReference type="Pfam" id="PF07715">
    <property type="entry name" value="Plug"/>
    <property type="match status" value="1"/>
</dbReference>
<protein>
    <submittedName>
        <fullName evidence="18">TonB-dependent siderophore receptor</fullName>
    </submittedName>
</protein>
<evidence type="ECO:0000256" key="9">
    <source>
        <dbReference type="ARBA" id="ARBA00023065"/>
    </source>
</evidence>
<dbReference type="InterPro" id="IPR010105">
    <property type="entry name" value="TonB_sidphr_rcpt"/>
</dbReference>
<dbReference type="PROSITE" id="PS52016">
    <property type="entry name" value="TONB_DEPENDENT_REC_3"/>
    <property type="match status" value="1"/>
</dbReference>
<feature type="domain" description="TonB-dependent receptor plug" evidence="17">
    <location>
        <begin position="87"/>
        <end position="183"/>
    </location>
</feature>
<evidence type="ECO:0000256" key="5">
    <source>
        <dbReference type="ARBA" id="ARBA00022496"/>
    </source>
</evidence>
<comment type="subcellular location">
    <subcellularLocation>
        <location evidence="1 14">Cell outer membrane</location>
        <topology evidence="1 14">Multi-pass membrane protein</topology>
    </subcellularLocation>
</comment>
<evidence type="ECO:0000256" key="11">
    <source>
        <dbReference type="ARBA" id="ARBA00023136"/>
    </source>
</evidence>
<dbReference type="InterPro" id="IPR039426">
    <property type="entry name" value="TonB-dep_rcpt-like"/>
</dbReference>
<keyword evidence="5" id="KW-0410">Iron transport</keyword>
<keyword evidence="4 14" id="KW-1134">Transmembrane beta strand</keyword>
<name>A0A2S9CX62_CHRCI</name>
<keyword evidence="9" id="KW-0406">Ion transport</keyword>
<proteinExistence type="inferred from homology"/>
<evidence type="ECO:0000256" key="3">
    <source>
        <dbReference type="ARBA" id="ARBA00022448"/>
    </source>
</evidence>
<dbReference type="RefSeq" id="WP_105682555.1">
    <property type="nucleotide sequence ID" value="NZ_JBBGZD010000001.1"/>
</dbReference>
<evidence type="ECO:0000256" key="4">
    <source>
        <dbReference type="ARBA" id="ARBA00022452"/>
    </source>
</evidence>
<evidence type="ECO:0000256" key="2">
    <source>
        <dbReference type="ARBA" id="ARBA00009810"/>
    </source>
</evidence>
<dbReference type="Pfam" id="PF00593">
    <property type="entry name" value="TonB_dep_Rec_b-barrel"/>
    <property type="match status" value="1"/>
</dbReference>
<keyword evidence="6 14" id="KW-0812">Transmembrane</keyword>
<dbReference type="GO" id="GO:0038023">
    <property type="term" value="F:signaling receptor activity"/>
    <property type="evidence" value="ECO:0007669"/>
    <property type="project" value="InterPro"/>
</dbReference>
<dbReference type="EMBL" id="PCPP01000001">
    <property type="protein sequence ID" value="PRB85103.1"/>
    <property type="molecule type" value="Genomic_DNA"/>
</dbReference>
<dbReference type="NCBIfam" id="TIGR01783">
    <property type="entry name" value="TonB-siderophor"/>
    <property type="match status" value="1"/>
</dbReference>
<evidence type="ECO:0000256" key="6">
    <source>
        <dbReference type="ARBA" id="ARBA00022692"/>
    </source>
</evidence>
<keyword evidence="12 18" id="KW-0675">Receptor</keyword>
<keyword evidence="7" id="KW-0732">Signal</keyword>
<evidence type="ECO:0000313" key="20">
    <source>
        <dbReference type="Proteomes" id="UP000238325"/>
    </source>
</evidence>
<evidence type="ECO:0000256" key="10">
    <source>
        <dbReference type="ARBA" id="ARBA00023077"/>
    </source>
</evidence>
<reference evidence="20 21" key="1">
    <citation type="submission" date="2017-09" db="EMBL/GenBank/DDBJ databases">
        <title>Genomic, metabolic, and phenotypic characteristics of bacterial isolates from the natural microbiome of the model nematode Caenorhabditis elegans.</title>
        <authorList>
            <person name="Zimmermann J."/>
            <person name="Obeng N."/>
            <person name="Yang W."/>
            <person name="Obeng O."/>
            <person name="Kissoyan K."/>
            <person name="Pees B."/>
            <person name="Dirksen P."/>
            <person name="Hoppner M."/>
            <person name="Franke A."/>
            <person name="Rosenstiel P."/>
            <person name="Leippe M."/>
            <person name="Dierking K."/>
            <person name="Kaleta C."/>
            <person name="Schulenburg H."/>
        </authorList>
    </citation>
    <scope>NUCLEOTIDE SEQUENCE [LARGE SCALE GENOMIC DNA]</scope>
    <source>
        <strain evidence="18 21">MYb25</strain>
        <strain evidence="19 20">MYb44</strain>
    </source>
</reference>
<feature type="domain" description="TonB-dependent receptor-like beta-barrel" evidence="16">
    <location>
        <begin position="349"/>
        <end position="749"/>
    </location>
</feature>
<dbReference type="EMBL" id="PCPH01000002">
    <property type="protein sequence ID" value="PRB91173.1"/>
    <property type="molecule type" value="Genomic_DNA"/>
</dbReference>
<evidence type="ECO:0000313" key="18">
    <source>
        <dbReference type="EMBL" id="PRB85103.1"/>
    </source>
</evidence>
<dbReference type="Proteomes" id="UP000238534">
    <property type="component" value="Unassembled WGS sequence"/>
</dbReference>